<dbReference type="PROSITE" id="PS50003">
    <property type="entry name" value="PH_DOMAIN"/>
    <property type="match status" value="1"/>
</dbReference>
<accession>A0A5S6QM99</accession>
<dbReference type="SUPFAM" id="SSF50729">
    <property type="entry name" value="PH domain-like"/>
    <property type="match status" value="1"/>
</dbReference>
<evidence type="ECO:0000259" key="1">
    <source>
        <dbReference type="PROSITE" id="PS50003"/>
    </source>
</evidence>
<dbReference type="Pfam" id="PF00169">
    <property type="entry name" value="PH"/>
    <property type="match status" value="1"/>
</dbReference>
<reference evidence="3" key="1">
    <citation type="submission" date="2019-12" db="UniProtKB">
        <authorList>
            <consortium name="WormBaseParasite"/>
        </authorList>
    </citation>
    <scope>IDENTIFICATION</scope>
</reference>
<sequence length="196" mass="22442">MRFANWDGMCTLAKDSSYPARMEGSLHVRESGCQRFVQRYVVLKGNMLFIFQKKGDKAPCLLMLVDSFNLDICEHSQDFNFRLNSVGGQETAGWIEFLAPSMEQFRSWIDVLISCSYAELSNGNAMFEDELSLISKATEQDDTCEVDFEATREPQDRHFESSRAGTIGAKYDRNQSFASLLSKFETDVLGRFYKKR</sequence>
<dbReference type="InterPro" id="IPR011993">
    <property type="entry name" value="PH-like_dom_sf"/>
</dbReference>
<organism evidence="2 3">
    <name type="scientific">Trichuris muris</name>
    <name type="common">Mouse whipworm</name>
    <dbReference type="NCBI Taxonomy" id="70415"/>
    <lineage>
        <taxon>Eukaryota</taxon>
        <taxon>Metazoa</taxon>
        <taxon>Ecdysozoa</taxon>
        <taxon>Nematoda</taxon>
        <taxon>Enoplea</taxon>
        <taxon>Dorylaimia</taxon>
        <taxon>Trichinellida</taxon>
        <taxon>Trichuridae</taxon>
        <taxon>Trichuris</taxon>
    </lineage>
</organism>
<dbReference type="WBParaSite" id="TMUE_2000008466.1">
    <property type="protein sequence ID" value="TMUE_2000008466.1"/>
    <property type="gene ID" value="WBGene00285949"/>
</dbReference>
<proteinExistence type="predicted"/>
<dbReference type="SMART" id="SM00233">
    <property type="entry name" value="PH"/>
    <property type="match status" value="1"/>
</dbReference>
<protein>
    <submittedName>
        <fullName evidence="3">PH domain-containing protein</fullName>
    </submittedName>
</protein>
<dbReference type="STRING" id="70415.A0A5S6QM99"/>
<dbReference type="AlphaFoldDB" id="A0A5S6QM99"/>
<feature type="domain" description="PH" evidence="1">
    <location>
        <begin position="19"/>
        <end position="117"/>
    </location>
</feature>
<evidence type="ECO:0000313" key="2">
    <source>
        <dbReference type="Proteomes" id="UP000046395"/>
    </source>
</evidence>
<dbReference type="Gene3D" id="2.30.29.30">
    <property type="entry name" value="Pleckstrin-homology domain (PH domain)/Phosphotyrosine-binding domain (PTB)"/>
    <property type="match status" value="1"/>
</dbReference>
<name>A0A5S6QM99_TRIMR</name>
<dbReference type="InterPro" id="IPR001849">
    <property type="entry name" value="PH_domain"/>
</dbReference>
<keyword evidence="2" id="KW-1185">Reference proteome</keyword>
<evidence type="ECO:0000313" key="3">
    <source>
        <dbReference type="WBParaSite" id="TMUE_2000008466.1"/>
    </source>
</evidence>
<dbReference type="Proteomes" id="UP000046395">
    <property type="component" value="Unassembled WGS sequence"/>
</dbReference>